<sequence>MHWLDKEIVVVEIDGRFFALNGWDGECYSRCWECGDRRGDKFHKVVGVDTYKITPRFGDEFVLEKNPLIGTMDDIKEQMYKSLLPYMGQANTISGEILRAIQFIEHSITKNTDISGALKFLSLNLDDDSCLILIDEIRNNDFENFSVLKQKVENIVLKQYENNELEINYDDFEDMND</sequence>
<evidence type="ECO:0000313" key="2">
    <source>
        <dbReference type="EMBL" id="EAI8859584.1"/>
    </source>
</evidence>
<dbReference type="Proteomes" id="UP000557842">
    <property type="component" value="Unassembled WGS sequence"/>
</dbReference>
<reference evidence="4 6" key="1">
    <citation type="submission" date="2018-05" db="EMBL/GenBank/DDBJ databases">
        <authorList>
            <consortium name="PulseNet: The National Subtyping Network for Foodborne Disease Surveillance"/>
            <person name="Tarr C.L."/>
            <person name="Trees E."/>
            <person name="Katz L.S."/>
            <person name="Carleton-Romer H.A."/>
            <person name="Stroika S."/>
            <person name="Kucerova Z."/>
            <person name="Roache K.F."/>
            <person name="Sabol A.L."/>
            <person name="Besser J."/>
            <person name="Gerner-Smidt P."/>
        </authorList>
    </citation>
    <scope>NUCLEOTIDE SEQUENCE</scope>
    <source>
        <strain evidence="3">2014D-0197</strain>
        <strain evidence="1 6">2016D-0221</strain>
        <strain evidence="4">D4313</strain>
        <strain evidence="2 5">PNUSAC001503</strain>
    </source>
</reference>
<dbReference type="Proteomes" id="UP000535509">
    <property type="component" value="Unassembled WGS sequence"/>
</dbReference>
<dbReference type="GeneID" id="61065025"/>
<dbReference type="EMBL" id="AABTCC010000022">
    <property type="protein sequence ID" value="EAI8859584.1"/>
    <property type="molecule type" value="Genomic_DNA"/>
</dbReference>
<keyword evidence="5" id="KW-1185">Reference proteome</keyword>
<dbReference type="EMBL" id="AABQDW010000005">
    <property type="protein sequence ID" value="EAI5407872.1"/>
    <property type="molecule type" value="Genomic_DNA"/>
</dbReference>
<name>A0A5L8JED3_CAMFE</name>
<evidence type="ECO:0000313" key="3">
    <source>
        <dbReference type="EMBL" id="EAK0452379.1"/>
    </source>
</evidence>
<organism evidence="4">
    <name type="scientific">Campylobacter fetus</name>
    <dbReference type="NCBI Taxonomy" id="196"/>
    <lineage>
        <taxon>Bacteria</taxon>
        <taxon>Pseudomonadati</taxon>
        <taxon>Campylobacterota</taxon>
        <taxon>Epsilonproteobacteria</taxon>
        <taxon>Campylobacterales</taxon>
        <taxon>Campylobacteraceae</taxon>
        <taxon>Campylobacter</taxon>
    </lineage>
</organism>
<gene>
    <name evidence="3" type="ORF">AAH17_01700</name>
    <name evidence="4" type="ORF">AAH24_00455</name>
    <name evidence="1" type="ORF">BVH53_04070</name>
    <name evidence="2" type="ORF">CX802_07080</name>
</gene>
<evidence type="ECO:0000313" key="5">
    <source>
        <dbReference type="Proteomes" id="UP000535509"/>
    </source>
</evidence>
<proteinExistence type="predicted"/>
<evidence type="ECO:0000313" key="1">
    <source>
        <dbReference type="EMBL" id="EAI5407872.1"/>
    </source>
</evidence>
<comment type="caution">
    <text evidence="4">The sequence shown here is derived from an EMBL/GenBank/DDBJ whole genome shotgun (WGS) entry which is preliminary data.</text>
</comment>
<dbReference type="RefSeq" id="WP_002849861.1">
    <property type="nucleotide sequence ID" value="NZ_AABUZP020000005.1"/>
</dbReference>
<dbReference type="EMBL" id="AACCXK010000002">
    <property type="protein sequence ID" value="EAK0452379.1"/>
    <property type="molecule type" value="Genomic_DNA"/>
</dbReference>
<protein>
    <submittedName>
        <fullName evidence="4">Uncharacterized protein</fullName>
    </submittedName>
</protein>
<accession>A0A5L8JED3</accession>
<dbReference type="AlphaFoldDB" id="A0A5L8JED3"/>
<evidence type="ECO:0000313" key="6">
    <source>
        <dbReference type="Proteomes" id="UP000557842"/>
    </source>
</evidence>
<dbReference type="EMBL" id="AACCXM010000001">
    <property type="protein sequence ID" value="EAK0467845.1"/>
    <property type="molecule type" value="Genomic_DNA"/>
</dbReference>
<evidence type="ECO:0000313" key="4">
    <source>
        <dbReference type="EMBL" id="EAK0467845.1"/>
    </source>
</evidence>